<gene>
    <name evidence="2" type="ORF">M378DRAFT_456638</name>
</gene>
<proteinExistence type="predicted"/>
<reference evidence="2 3" key="1">
    <citation type="submission" date="2014-04" db="EMBL/GenBank/DDBJ databases">
        <title>Evolutionary Origins and Diversification of the Mycorrhizal Mutualists.</title>
        <authorList>
            <consortium name="DOE Joint Genome Institute"/>
            <consortium name="Mycorrhizal Genomics Consortium"/>
            <person name="Kohler A."/>
            <person name="Kuo A."/>
            <person name="Nagy L.G."/>
            <person name="Floudas D."/>
            <person name="Copeland A."/>
            <person name="Barry K.W."/>
            <person name="Cichocki N."/>
            <person name="Veneault-Fourrey C."/>
            <person name="LaButti K."/>
            <person name="Lindquist E.A."/>
            <person name="Lipzen A."/>
            <person name="Lundell T."/>
            <person name="Morin E."/>
            <person name="Murat C."/>
            <person name="Riley R."/>
            <person name="Ohm R."/>
            <person name="Sun H."/>
            <person name="Tunlid A."/>
            <person name="Henrissat B."/>
            <person name="Grigoriev I.V."/>
            <person name="Hibbett D.S."/>
            <person name="Martin F."/>
        </authorList>
    </citation>
    <scope>NUCLEOTIDE SEQUENCE [LARGE SCALE GENOMIC DNA]</scope>
    <source>
        <strain evidence="2 3">Koide BX008</strain>
    </source>
</reference>
<evidence type="ECO:0000313" key="2">
    <source>
        <dbReference type="EMBL" id="KIL65682.1"/>
    </source>
</evidence>
<sequence length="179" mass="20054">MNSEDSEDTLSDNADHGSEGVDDDDDSIFRTNQNTLQVKTNGHHKQVERAVRSAGGEWYVTLSSLHHLSSHLAPIADFSLLGHLTSILSHNHPRQLRQYPYLPTQAKSNRTVVAIQLDPTQPLFFSVFGTTNFEQCFLTKPCSALYTLLLGNCPQSKLPEFIPPINSDHHPFLYEKALL</sequence>
<dbReference type="AlphaFoldDB" id="A0A0C2WV94"/>
<feature type="region of interest" description="Disordered" evidence="1">
    <location>
        <begin position="1"/>
        <end position="28"/>
    </location>
</feature>
<evidence type="ECO:0000313" key="3">
    <source>
        <dbReference type="Proteomes" id="UP000054549"/>
    </source>
</evidence>
<dbReference type="InParanoid" id="A0A0C2WV94"/>
<keyword evidence="3" id="KW-1185">Reference proteome</keyword>
<dbReference type="HOGENOM" id="CLU_1503088_0_0_1"/>
<dbReference type="EMBL" id="KN818240">
    <property type="protein sequence ID" value="KIL65682.1"/>
    <property type="molecule type" value="Genomic_DNA"/>
</dbReference>
<evidence type="ECO:0000256" key="1">
    <source>
        <dbReference type="SAM" id="MobiDB-lite"/>
    </source>
</evidence>
<organism evidence="2 3">
    <name type="scientific">Amanita muscaria (strain Koide BX008)</name>
    <dbReference type="NCBI Taxonomy" id="946122"/>
    <lineage>
        <taxon>Eukaryota</taxon>
        <taxon>Fungi</taxon>
        <taxon>Dikarya</taxon>
        <taxon>Basidiomycota</taxon>
        <taxon>Agaricomycotina</taxon>
        <taxon>Agaricomycetes</taxon>
        <taxon>Agaricomycetidae</taxon>
        <taxon>Agaricales</taxon>
        <taxon>Pluteineae</taxon>
        <taxon>Amanitaceae</taxon>
        <taxon>Amanita</taxon>
    </lineage>
</organism>
<protein>
    <submittedName>
        <fullName evidence="2">Uncharacterized protein</fullName>
    </submittedName>
</protein>
<accession>A0A0C2WV94</accession>
<feature type="compositionally biased region" description="Acidic residues" evidence="1">
    <location>
        <begin position="1"/>
        <end position="10"/>
    </location>
</feature>
<name>A0A0C2WV94_AMAMK</name>
<dbReference type="Proteomes" id="UP000054549">
    <property type="component" value="Unassembled WGS sequence"/>
</dbReference>